<reference evidence="6 7" key="1">
    <citation type="submission" date="2024-01" db="EMBL/GenBank/DDBJ databases">
        <title>A draft genome for the cacao thread blight pathogen Marasmiellus scandens.</title>
        <authorList>
            <person name="Baruah I.K."/>
            <person name="Leung J."/>
            <person name="Bukari Y."/>
            <person name="Amoako-Attah I."/>
            <person name="Meinhardt L.W."/>
            <person name="Bailey B.A."/>
            <person name="Cohen S.P."/>
        </authorList>
    </citation>
    <scope>NUCLEOTIDE SEQUENCE [LARGE SCALE GENOMIC DNA]</scope>
    <source>
        <strain evidence="6 7">GH-19</strain>
    </source>
</reference>
<keyword evidence="2" id="KW-0804">Transcription</keyword>
<keyword evidence="1 3" id="KW-0238">DNA-binding</keyword>
<dbReference type="InterPro" id="IPR036910">
    <property type="entry name" value="HMG_box_dom_sf"/>
</dbReference>
<dbReference type="Pfam" id="PF00505">
    <property type="entry name" value="HMG_box"/>
    <property type="match status" value="1"/>
</dbReference>
<protein>
    <recommendedName>
        <fullName evidence="5">HMG box domain-containing protein</fullName>
    </recommendedName>
</protein>
<dbReference type="CDD" id="cd01389">
    <property type="entry name" value="HMG-box_ROX1-like"/>
    <property type="match status" value="1"/>
</dbReference>
<feature type="region of interest" description="Disordered" evidence="4">
    <location>
        <begin position="106"/>
        <end position="164"/>
    </location>
</feature>
<dbReference type="InterPro" id="IPR009071">
    <property type="entry name" value="HMG_box_dom"/>
</dbReference>
<feature type="compositionally biased region" description="Basic residues" evidence="4">
    <location>
        <begin position="137"/>
        <end position="146"/>
    </location>
</feature>
<organism evidence="6 7">
    <name type="scientific">Marasmiellus scandens</name>
    <dbReference type="NCBI Taxonomy" id="2682957"/>
    <lineage>
        <taxon>Eukaryota</taxon>
        <taxon>Fungi</taxon>
        <taxon>Dikarya</taxon>
        <taxon>Basidiomycota</taxon>
        <taxon>Agaricomycotina</taxon>
        <taxon>Agaricomycetes</taxon>
        <taxon>Agaricomycetidae</taxon>
        <taxon>Agaricales</taxon>
        <taxon>Marasmiineae</taxon>
        <taxon>Omphalotaceae</taxon>
        <taxon>Marasmiellus</taxon>
    </lineage>
</organism>
<feature type="region of interest" description="Disordered" evidence="4">
    <location>
        <begin position="1"/>
        <end position="48"/>
    </location>
</feature>
<dbReference type="PROSITE" id="PS50118">
    <property type="entry name" value="HMG_BOX_2"/>
    <property type="match status" value="1"/>
</dbReference>
<evidence type="ECO:0000256" key="1">
    <source>
        <dbReference type="ARBA" id="ARBA00023125"/>
    </source>
</evidence>
<comment type="caution">
    <text evidence="6">The sequence shown here is derived from an EMBL/GenBank/DDBJ whole genome shotgun (WGS) entry which is preliminary data.</text>
</comment>
<dbReference type="SUPFAM" id="SSF47095">
    <property type="entry name" value="HMG-box"/>
    <property type="match status" value="1"/>
</dbReference>
<feature type="compositionally biased region" description="Low complexity" evidence="4">
    <location>
        <begin position="23"/>
        <end position="34"/>
    </location>
</feature>
<accession>A0ABR1IW03</accession>
<feature type="DNA-binding region" description="HMG box" evidence="3">
    <location>
        <begin position="50"/>
        <end position="118"/>
    </location>
</feature>
<evidence type="ECO:0000256" key="2">
    <source>
        <dbReference type="ARBA" id="ARBA00023163"/>
    </source>
</evidence>
<dbReference type="Proteomes" id="UP001498398">
    <property type="component" value="Unassembled WGS sequence"/>
</dbReference>
<name>A0ABR1IW03_9AGAR</name>
<keyword evidence="7" id="KW-1185">Reference proteome</keyword>
<evidence type="ECO:0000259" key="5">
    <source>
        <dbReference type="PROSITE" id="PS50118"/>
    </source>
</evidence>
<dbReference type="Gene3D" id="1.10.30.10">
    <property type="entry name" value="High mobility group box domain"/>
    <property type="match status" value="1"/>
</dbReference>
<dbReference type="PANTHER" id="PTHR10270">
    <property type="entry name" value="SOX TRANSCRIPTION FACTOR"/>
    <property type="match status" value="1"/>
</dbReference>
<evidence type="ECO:0000256" key="3">
    <source>
        <dbReference type="PROSITE-ProRule" id="PRU00267"/>
    </source>
</evidence>
<dbReference type="EMBL" id="JBANRG010000058">
    <property type="protein sequence ID" value="KAK7442508.1"/>
    <property type="molecule type" value="Genomic_DNA"/>
</dbReference>
<evidence type="ECO:0000313" key="7">
    <source>
        <dbReference type="Proteomes" id="UP001498398"/>
    </source>
</evidence>
<keyword evidence="3" id="KW-0539">Nucleus</keyword>
<evidence type="ECO:0000313" key="6">
    <source>
        <dbReference type="EMBL" id="KAK7442508.1"/>
    </source>
</evidence>
<dbReference type="SMART" id="SM00398">
    <property type="entry name" value="HMG"/>
    <property type="match status" value="1"/>
</dbReference>
<sequence>MMPSSARVSGWTPIVDQDEEFSSHLSDSRSSTSSDQLPDLSDENIPTGKVKRPRNAFIIFRCEYLAERRSNESPTQMSSISKDAGIAWREASEDVKFHYKRLADEEKVEHAKAHPGYRYQPTRSTRKLKRKSESKPYKGRGRKSKKGTGNASDVAPVYEPAGQSTSFPHVTPDEFSHHTYPVEHSIPPEQNAASSWEHNLPVDQPFGSNQAYWPNPELFQGAFESQSLRDQAPQNYTVGPETQNVNQFSLFGLTTEEQKMFDAFFHA</sequence>
<proteinExistence type="predicted"/>
<feature type="domain" description="HMG box" evidence="5">
    <location>
        <begin position="50"/>
        <end position="118"/>
    </location>
</feature>
<dbReference type="InterPro" id="IPR050140">
    <property type="entry name" value="SRY-related_HMG-box_TF-like"/>
</dbReference>
<evidence type="ECO:0000256" key="4">
    <source>
        <dbReference type="SAM" id="MobiDB-lite"/>
    </source>
</evidence>
<dbReference type="PANTHER" id="PTHR10270:SF161">
    <property type="entry name" value="SEX-DETERMINING REGION Y PROTEIN"/>
    <property type="match status" value="1"/>
</dbReference>
<gene>
    <name evidence="6" type="ORF">VKT23_016106</name>
</gene>